<dbReference type="Proteomes" id="UP000198287">
    <property type="component" value="Unassembled WGS sequence"/>
</dbReference>
<comment type="caution">
    <text evidence="2">The sequence shown here is derived from an EMBL/GenBank/DDBJ whole genome shotgun (WGS) entry which is preliminary data.</text>
</comment>
<dbReference type="GO" id="GO:0005737">
    <property type="term" value="C:cytoplasm"/>
    <property type="evidence" value="ECO:0007669"/>
    <property type="project" value="TreeGrafter"/>
</dbReference>
<dbReference type="Gene3D" id="3.40.525.10">
    <property type="entry name" value="CRAL-TRIO lipid binding domain"/>
    <property type="match status" value="1"/>
</dbReference>
<dbReference type="CDD" id="cd00170">
    <property type="entry name" value="SEC14"/>
    <property type="match status" value="1"/>
</dbReference>
<name>A0A226EZP3_FOLCA</name>
<dbReference type="Pfam" id="PF00650">
    <property type="entry name" value="CRAL_TRIO"/>
    <property type="match status" value="1"/>
</dbReference>
<keyword evidence="3" id="KW-1185">Reference proteome</keyword>
<accession>A0A226EZP3</accession>
<feature type="domain" description="CRAL-TRIO" evidence="1">
    <location>
        <begin position="8"/>
        <end position="185"/>
    </location>
</feature>
<dbReference type="PROSITE" id="PS50191">
    <property type="entry name" value="CRAL_TRIO"/>
    <property type="match status" value="1"/>
</dbReference>
<sequence length="213" mass="24576">MDTINQEDWAEMMKLFPYTVQGRDKSGRPILLMNFKKWDISKWNLDPEKHKKLVRHFNKMTDDAAAQVFKEQQAGKNVTQFLWLVDMDKVNVMQHVNIASATFYWDITNSWEINNPKLATKIMLLNSPSIFHNLIIPGMRQIMSDHTNNAFDDYRDKATWKPLVDNLVDVNQLPPQYGGTKGSKKMVAQPHQGGKLVGTFQKRPDGTWVTVGK</sequence>
<gene>
    <name evidence="2" type="ORF">Fcan01_01288</name>
</gene>
<protein>
    <submittedName>
        <fullName evidence="2">Retinal-binding protein</fullName>
    </submittedName>
</protein>
<evidence type="ECO:0000313" key="3">
    <source>
        <dbReference type="Proteomes" id="UP000198287"/>
    </source>
</evidence>
<dbReference type="OrthoDB" id="6430819at2759"/>
<proteinExistence type="predicted"/>
<reference evidence="2 3" key="1">
    <citation type="submission" date="2015-12" db="EMBL/GenBank/DDBJ databases">
        <title>The genome of Folsomia candida.</title>
        <authorList>
            <person name="Faddeeva A."/>
            <person name="Derks M.F."/>
            <person name="Anvar Y."/>
            <person name="Smit S."/>
            <person name="Van Straalen N."/>
            <person name="Roelofs D."/>
        </authorList>
    </citation>
    <scope>NUCLEOTIDE SEQUENCE [LARGE SCALE GENOMIC DNA]</scope>
    <source>
        <strain evidence="2 3">VU population</strain>
        <tissue evidence="2">Whole body</tissue>
    </source>
</reference>
<dbReference type="InterPro" id="IPR001251">
    <property type="entry name" value="CRAL-TRIO_dom"/>
</dbReference>
<dbReference type="SUPFAM" id="SSF52087">
    <property type="entry name" value="CRAL/TRIO domain"/>
    <property type="match status" value="1"/>
</dbReference>
<evidence type="ECO:0000313" key="2">
    <source>
        <dbReference type="EMBL" id="OXA62617.1"/>
    </source>
</evidence>
<organism evidence="2 3">
    <name type="scientific">Folsomia candida</name>
    <name type="common">Springtail</name>
    <dbReference type="NCBI Taxonomy" id="158441"/>
    <lineage>
        <taxon>Eukaryota</taxon>
        <taxon>Metazoa</taxon>
        <taxon>Ecdysozoa</taxon>
        <taxon>Arthropoda</taxon>
        <taxon>Hexapoda</taxon>
        <taxon>Collembola</taxon>
        <taxon>Entomobryomorpha</taxon>
        <taxon>Isotomoidea</taxon>
        <taxon>Isotomidae</taxon>
        <taxon>Proisotominae</taxon>
        <taxon>Folsomia</taxon>
    </lineage>
</organism>
<dbReference type="AlphaFoldDB" id="A0A226EZP3"/>
<dbReference type="PANTHER" id="PTHR23324:SF83">
    <property type="entry name" value="SEC14-LIKE PROTEIN 2"/>
    <property type="match status" value="1"/>
</dbReference>
<dbReference type="InterPro" id="IPR036865">
    <property type="entry name" value="CRAL-TRIO_dom_sf"/>
</dbReference>
<dbReference type="PANTHER" id="PTHR23324">
    <property type="entry name" value="SEC14 RELATED PROTEIN"/>
    <property type="match status" value="1"/>
</dbReference>
<evidence type="ECO:0000259" key="1">
    <source>
        <dbReference type="PROSITE" id="PS50191"/>
    </source>
</evidence>
<dbReference type="EMBL" id="LNIX01000001">
    <property type="protein sequence ID" value="OXA62617.1"/>
    <property type="molecule type" value="Genomic_DNA"/>
</dbReference>
<dbReference type="InterPro" id="IPR051064">
    <property type="entry name" value="SEC14/CRAL-TRIO_domain"/>
</dbReference>